<accession>A0A317XIB1</accession>
<dbReference type="FunCoup" id="A0A317XIB1">
    <property type="interactions" value="322"/>
</dbReference>
<keyword evidence="2 4" id="KW-0143">Chaperone</keyword>
<name>A0A317XIB1_9BASI</name>
<evidence type="ECO:0000256" key="2">
    <source>
        <dbReference type="ARBA" id="ARBA00023186"/>
    </source>
</evidence>
<evidence type="ECO:0000313" key="6">
    <source>
        <dbReference type="EMBL" id="PWY98024.1"/>
    </source>
</evidence>
<dbReference type="GO" id="GO:0016272">
    <property type="term" value="C:prefoldin complex"/>
    <property type="evidence" value="ECO:0007669"/>
    <property type="project" value="UniProtKB-UniRule"/>
</dbReference>
<keyword evidence="5" id="KW-0175">Coiled coil</keyword>
<evidence type="ECO:0000256" key="5">
    <source>
        <dbReference type="SAM" id="Coils"/>
    </source>
</evidence>
<dbReference type="CDD" id="cd23165">
    <property type="entry name" value="Prefoldin_4"/>
    <property type="match status" value="1"/>
</dbReference>
<organism evidence="6 7">
    <name type="scientific">Testicularia cyperi</name>
    <dbReference type="NCBI Taxonomy" id="1882483"/>
    <lineage>
        <taxon>Eukaryota</taxon>
        <taxon>Fungi</taxon>
        <taxon>Dikarya</taxon>
        <taxon>Basidiomycota</taxon>
        <taxon>Ustilaginomycotina</taxon>
        <taxon>Ustilaginomycetes</taxon>
        <taxon>Ustilaginales</taxon>
        <taxon>Anthracoideaceae</taxon>
        <taxon>Testicularia</taxon>
    </lineage>
</organism>
<dbReference type="FunFam" id="1.10.287.370:FF:000005">
    <property type="entry name" value="Prefoldin subunit 4"/>
    <property type="match status" value="1"/>
</dbReference>
<dbReference type="Pfam" id="PF01920">
    <property type="entry name" value="Prefoldin_2"/>
    <property type="match status" value="1"/>
</dbReference>
<dbReference type="InterPro" id="IPR002777">
    <property type="entry name" value="PFD_beta-like"/>
</dbReference>
<dbReference type="PANTHER" id="PTHR21100">
    <property type="entry name" value="PREFOLDIN SUBUNIT 4"/>
    <property type="match status" value="1"/>
</dbReference>
<evidence type="ECO:0000256" key="4">
    <source>
        <dbReference type="PIRNR" id="PIRNR016477"/>
    </source>
</evidence>
<comment type="similarity">
    <text evidence="1 4">Belongs to the prefoldin subunit beta family.</text>
</comment>
<dbReference type="Proteomes" id="UP000246740">
    <property type="component" value="Unassembled WGS sequence"/>
</dbReference>
<dbReference type="Gene3D" id="1.10.287.370">
    <property type="match status" value="1"/>
</dbReference>
<reference evidence="6 7" key="1">
    <citation type="journal article" date="2018" name="Mol. Biol. Evol.">
        <title>Broad Genomic Sampling Reveals a Smut Pathogenic Ancestry of the Fungal Clade Ustilaginomycotina.</title>
        <authorList>
            <person name="Kijpornyongpan T."/>
            <person name="Mondo S.J."/>
            <person name="Barry K."/>
            <person name="Sandor L."/>
            <person name="Lee J."/>
            <person name="Lipzen A."/>
            <person name="Pangilinan J."/>
            <person name="LaButti K."/>
            <person name="Hainaut M."/>
            <person name="Henrissat B."/>
            <person name="Grigoriev I.V."/>
            <person name="Spatafora J.W."/>
            <person name="Aime M.C."/>
        </authorList>
    </citation>
    <scope>NUCLEOTIDE SEQUENCE [LARGE SCALE GENOMIC DNA]</scope>
    <source>
        <strain evidence="6 7">MCA 3645</strain>
    </source>
</reference>
<keyword evidence="7" id="KW-1185">Reference proteome</keyword>
<dbReference type="GO" id="GO:0051082">
    <property type="term" value="F:unfolded protein binding"/>
    <property type="evidence" value="ECO:0007669"/>
    <property type="project" value="InterPro"/>
</dbReference>
<evidence type="ECO:0000256" key="3">
    <source>
        <dbReference type="ARBA" id="ARBA00024667"/>
    </source>
</evidence>
<proteinExistence type="inferred from homology"/>
<sequence length="131" mass="15423">MRMLSSEESSNEIEVTWEDQQSINAFSRLNSTYSDLVEDLRLKKEEREALDDLSMELELADEDEKILYRIADTFVLLPHSDALERLDSDQTQINQDIDDLADKLERYEDEMKQLKVKLYGKFGDNINLERD</sequence>
<dbReference type="GO" id="GO:0005737">
    <property type="term" value="C:cytoplasm"/>
    <property type="evidence" value="ECO:0007669"/>
    <property type="project" value="TreeGrafter"/>
</dbReference>
<dbReference type="AlphaFoldDB" id="A0A317XIB1"/>
<feature type="coiled-coil region" evidence="5">
    <location>
        <begin position="43"/>
        <end position="117"/>
    </location>
</feature>
<dbReference type="STRING" id="1882483.A0A317XIB1"/>
<comment type="subunit">
    <text evidence="4">Heterohexamer of two PFD-alpha type and four PFD-beta type subunits.</text>
</comment>
<comment type="function">
    <text evidence="3 4">Binds specifically to cytosolic chaperonin (c-CPN) and transfers target proteins to it. Binds to nascent polypeptide chain and promotes folding in an environment in which there are many competing pathways for nonnative proteins.</text>
</comment>
<dbReference type="PIRSF" id="PIRSF016477">
    <property type="entry name" value="Prefoldin_subunit_4"/>
    <property type="match status" value="1"/>
</dbReference>
<protein>
    <recommendedName>
        <fullName evidence="4">Prefoldin subunit 4</fullName>
    </recommendedName>
</protein>
<evidence type="ECO:0000256" key="1">
    <source>
        <dbReference type="ARBA" id="ARBA00008045"/>
    </source>
</evidence>
<dbReference type="OrthoDB" id="10250441at2759"/>
<dbReference type="GO" id="GO:0006457">
    <property type="term" value="P:protein folding"/>
    <property type="evidence" value="ECO:0007669"/>
    <property type="project" value="UniProtKB-UniRule"/>
</dbReference>
<dbReference type="PANTHER" id="PTHR21100:SF9">
    <property type="entry name" value="PREFOLDIN SUBUNIT 4"/>
    <property type="match status" value="1"/>
</dbReference>
<gene>
    <name evidence="6" type="ORF">BCV70DRAFT_202198</name>
</gene>
<evidence type="ECO:0000313" key="7">
    <source>
        <dbReference type="Proteomes" id="UP000246740"/>
    </source>
</evidence>
<dbReference type="InterPro" id="IPR009053">
    <property type="entry name" value="Prefoldin"/>
</dbReference>
<dbReference type="InParanoid" id="A0A317XIB1"/>
<dbReference type="EMBL" id="KZ819200">
    <property type="protein sequence ID" value="PWY98024.1"/>
    <property type="molecule type" value="Genomic_DNA"/>
</dbReference>
<dbReference type="InterPro" id="IPR016661">
    <property type="entry name" value="PFDN4"/>
</dbReference>
<dbReference type="SUPFAM" id="SSF46579">
    <property type="entry name" value="Prefoldin"/>
    <property type="match status" value="1"/>
</dbReference>